<evidence type="ECO:0008006" key="8">
    <source>
        <dbReference type="Google" id="ProtNLM"/>
    </source>
</evidence>
<dbReference type="PANTHER" id="PTHR19282">
    <property type="entry name" value="TETRASPANIN"/>
    <property type="match status" value="1"/>
</dbReference>
<dbReference type="EMBL" id="JAERUA010000017">
    <property type="protein sequence ID" value="KAI1887953.1"/>
    <property type="molecule type" value="Genomic_DNA"/>
</dbReference>
<evidence type="ECO:0000256" key="3">
    <source>
        <dbReference type="ARBA" id="ARBA00022989"/>
    </source>
</evidence>
<keyword evidence="2 5" id="KW-0812">Transmembrane</keyword>
<feature type="transmembrane region" description="Helical" evidence="5">
    <location>
        <begin position="210"/>
        <end position="233"/>
    </location>
</feature>
<organism evidence="6 7">
    <name type="scientific">Albula goreensis</name>
    <dbReference type="NCBI Taxonomy" id="1534307"/>
    <lineage>
        <taxon>Eukaryota</taxon>
        <taxon>Metazoa</taxon>
        <taxon>Chordata</taxon>
        <taxon>Craniata</taxon>
        <taxon>Vertebrata</taxon>
        <taxon>Euteleostomi</taxon>
        <taxon>Actinopterygii</taxon>
        <taxon>Neopterygii</taxon>
        <taxon>Teleostei</taxon>
        <taxon>Albuliformes</taxon>
        <taxon>Albulidae</taxon>
        <taxon>Albula</taxon>
    </lineage>
</organism>
<evidence type="ECO:0000256" key="2">
    <source>
        <dbReference type="ARBA" id="ARBA00022692"/>
    </source>
</evidence>
<dbReference type="Proteomes" id="UP000829720">
    <property type="component" value="Unassembled WGS sequence"/>
</dbReference>
<comment type="caution">
    <text evidence="6">The sequence shown here is derived from an EMBL/GenBank/DDBJ whole genome shotgun (WGS) entry which is preliminary data.</text>
</comment>
<keyword evidence="3 5" id="KW-1133">Transmembrane helix</keyword>
<name>A0A8T3CS00_9TELE</name>
<accession>A0A8T3CS00</accession>
<proteinExistence type="predicted"/>
<dbReference type="PANTHER" id="PTHR19282:SF544">
    <property type="entry name" value="TETRASPANIN"/>
    <property type="match status" value="1"/>
</dbReference>
<dbReference type="InterPro" id="IPR008952">
    <property type="entry name" value="Tetraspanin_EC2_sf"/>
</dbReference>
<dbReference type="Pfam" id="PF00335">
    <property type="entry name" value="Tetraspanin"/>
    <property type="match status" value="1"/>
</dbReference>
<evidence type="ECO:0000313" key="6">
    <source>
        <dbReference type="EMBL" id="KAI1887953.1"/>
    </source>
</evidence>
<feature type="transmembrane region" description="Helical" evidence="5">
    <location>
        <begin position="12"/>
        <end position="37"/>
    </location>
</feature>
<gene>
    <name evidence="6" type="ORF">AGOR_G00180050</name>
</gene>
<dbReference type="GO" id="GO:0005886">
    <property type="term" value="C:plasma membrane"/>
    <property type="evidence" value="ECO:0007669"/>
    <property type="project" value="TreeGrafter"/>
</dbReference>
<dbReference type="AlphaFoldDB" id="A0A8T3CS00"/>
<reference evidence="6" key="1">
    <citation type="submission" date="2021-01" db="EMBL/GenBank/DDBJ databases">
        <authorList>
            <person name="Zahm M."/>
            <person name="Roques C."/>
            <person name="Cabau C."/>
            <person name="Klopp C."/>
            <person name="Donnadieu C."/>
            <person name="Jouanno E."/>
            <person name="Lampietro C."/>
            <person name="Louis A."/>
            <person name="Herpin A."/>
            <person name="Echchiki A."/>
            <person name="Berthelot C."/>
            <person name="Parey E."/>
            <person name="Roest-Crollius H."/>
            <person name="Braasch I."/>
            <person name="Postlethwait J."/>
            <person name="Bobe J."/>
            <person name="Montfort J."/>
            <person name="Bouchez O."/>
            <person name="Begum T."/>
            <person name="Mejri S."/>
            <person name="Adams A."/>
            <person name="Chen W.-J."/>
            <person name="Guiguen Y."/>
        </authorList>
    </citation>
    <scope>NUCLEOTIDE SEQUENCE</scope>
    <source>
        <tissue evidence="6">Blood</tissue>
    </source>
</reference>
<evidence type="ECO:0000256" key="5">
    <source>
        <dbReference type="SAM" id="Phobius"/>
    </source>
</evidence>
<protein>
    <recommendedName>
        <fullName evidence="8">Tetraspanin</fullName>
    </recommendedName>
</protein>
<evidence type="ECO:0000313" key="7">
    <source>
        <dbReference type="Proteomes" id="UP000829720"/>
    </source>
</evidence>
<feature type="transmembrane region" description="Helical" evidence="5">
    <location>
        <begin position="49"/>
        <end position="69"/>
    </location>
</feature>
<evidence type="ECO:0000256" key="4">
    <source>
        <dbReference type="ARBA" id="ARBA00023136"/>
    </source>
</evidence>
<keyword evidence="7" id="KW-1185">Reference proteome</keyword>
<keyword evidence="4 5" id="KW-0472">Membrane</keyword>
<feature type="transmembrane region" description="Helical" evidence="5">
    <location>
        <begin position="81"/>
        <end position="101"/>
    </location>
</feature>
<dbReference type="SUPFAM" id="SSF48652">
    <property type="entry name" value="Tetraspanin"/>
    <property type="match status" value="1"/>
</dbReference>
<dbReference type="OrthoDB" id="5982705at2759"/>
<comment type="subcellular location">
    <subcellularLocation>
        <location evidence="1">Membrane</location>
        <topology evidence="1">Multi-pass membrane protein</topology>
    </subcellularLocation>
</comment>
<dbReference type="Gene3D" id="1.10.1450.10">
    <property type="entry name" value="Tetraspanin"/>
    <property type="match status" value="1"/>
</dbReference>
<sequence length="267" mass="30303">MMAQDNSCLKTLCNTFSVLYGILGVIFLFIGILASSYKNEFEECNMENCILIFCSIGSVMVALALLGSIGVHKEKKWALRVYTTFLVLHTAGCVPVLHSLLSVHTKVNNDALRQLTPLNRADGRIQKAINKMQTVAECCGLLGYEDWGYSIPQSCHCPPDYENKALKCHHVKPSWDTWYWIQDNHGKSVEVYKQPCGPIILRYLEMGMKFAVGLFITTALIVVILTILHLVLFCQDRERIHTRPWRSCEDATLPSYKGLHEVWTMED</sequence>
<evidence type="ECO:0000256" key="1">
    <source>
        <dbReference type="ARBA" id="ARBA00004141"/>
    </source>
</evidence>
<dbReference type="InterPro" id="IPR018499">
    <property type="entry name" value="Tetraspanin/Peripherin"/>
</dbReference>